<keyword evidence="5 8" id="KW-0812">Transmembrane</keyword>
<keyword evidence="7 8" id="KW-0472">Membrane</keyword>
<dbReference type="AlphaFoldDB" id="A0A6I4VN33"/>
<evidence type="ECO:0000256" key="6">
    <source>
        <dbReference type="ARBA" id="ARBA00022989"/>
    </source>
</evidence>
<protein>
    <submittedName>
        <fullName evidence="9">GerAB/ArcD/ProY family transporter</fullName>
    </submittedName>
</protein>
<proteinExistence type="inferred from homology"/>
<dbReference type="Gene3D" id="1.20.1740.10">
    <property type="entry name" value="Amino acid/polyamine transporter I"/>
    <property type="match status" value="1"/>
</dbReference>
<organism evidence="9 10">
    <name type="scientific">Shimazuella alba</name>
    <dbReference type="NCBI Taxonomy" id="2690964"/>
    <lineage>
        <taxon>Bacteria</taxon>
        <taxon>Bacillati</taxon>
        <taxon>Bacillota</taxon>
        <taxon>Bacilli</taxon>
        <taxon>Bacillales</taxon>
        <taxon>Thermoactinomycetaceae</taxon>
        <taxon>Shimazuella</taxon>
    </lineage>
</organism>
<comment type="similarity">
    <text evidence="2">Belongs to the amino acid-polyamine-organocation (APC) superfamily. Spore germination protein (SGP) (TC 2.A.3.9) family.</text>
</comment>
<evidence type="ECO:0000313" key="10">
    <source>
        <dbReference type="Proteomes" id="UP000430692"/>
    </source>
</evidence>
<accession>A0A6I4VN33</accession>
<feature type="transmembrane region" description="Helical" evidence="8">
    <location>
        <begin position="12"/>
        <end position="34"/>
    </location>
</feature>
<feature type="transmembrane region" description="Helical" evidence="8">
    <location>
        <begin position="82"/>
        <end position="101"/>
    </location>
</feature>
<feature type="transmembrane region" description="Helical" evidence="8">
    <location>
        <begin position="121"/>
        <end position="139"/>
    </location>
</feature>
<keyword evidence="10" id="KW-1185">Reference proteome</keyword>
<dbReference type="EMBL" id="WUUL01000002">
    <property type="protein sequence ID" value="MXQ52907.1"/>
    <property type="molecule type" value="Genomic_DNA"/>
</dbReference>
<comment type="subcellular location">
    <subcellularLocation>
        <location evidence="1">Membrane</location>
        <topology evidence="1">Multi-pass membrane protein</topology>
    </subcellularLocation>
</comment>
<evidence type="ECO:0000256" key="3">
    <source>
        <dbReference type="ARBA" id="ARBA00022448"/>
    </source>
</evidence>
<dbReference type="Proteomes" id="UP000430692">
    <property type="component" value="Unassembled WGS sequence"/>
</dbReference>
<keyword evidence="4" id="KW-0309">Germination</keyword>
<evidence type="ECO:0000256" key="1">
    <source>
        <dbReference type="ARBA" id="ARBA00004141"/>
    </source>
</evidence>
<dbReference type="Pfam" id="PF03845">
    <property type="entry name" value="Spore_permease"/>
    <property type="match status" value="1"/>
</dbReference>
<dbReference type="GO" id="GO:0016020">
    <property type="term" value="C:membrane"/>
    <property type="evidence" value="ECO:0007669"/>
    <property type="project" value="UniProtKB-SubCell"/>
</dbReference>
<evidence type="ECO:0000313" key="9">
    <source>
        <dbReference type="EMBL" id="MXQ52907.1"/>
    </source>
</evidence>
<dbReference type="InterPro" id="IPR004761">
    <property type="entry name" value="Spore_GerAB"/>
</dbReference>
<dbReference type="GO" id="GO:0009847">
    <property type="term" value="P:spore germination"/>
    <property type="evidence" value="ECO:0007669"/>
    <property type="project" value="InterPro"/>
</dbReference>
<evidence type="ECO:0000256" key="2">
    <source>
        <dbReference type="ARBA" id="ARBA00007998"/>
    </source>
</evidence>
<gene>
    <name evidence="9" type="ORF">GSM42_03990</name>
</gene>
<feature type="transmembrane region" description="Helical" evidence="8">
    <location>
        <begin position="185"/>
        <end position="203"/>
    </location>
</feature>
<evidence type="ECO:0000256" key="5">
    <source>
        <dbReference type="ARBA" id="ARBA00022692"/>
    </source>
</evidence>
<dbReference type="PANTHER" id="PTHR34975:SF2">
    <property type="entry name" value="SPORE GERMINATION PROTEIN A2"/>
    <property type="match status" value="1"/>
</dbReference>
<evidence type="ECO:0000256" key="4">
    <source>
        <dbReference type="ARBA" id="ARBA00022544"/>
    </source>
</evidence>
<evidence type="ECO:0000256" key="8">
    <source>
        <dbReference type="SAM" id="Phobius"/>
    </source>
</evidence>
<feature type="transmembrane region" description="Helical" evidence="8">
    <location>
        <begin position="40"/>
        <end position="62"/>
    </location>
</feature>
<evidence type="ECO:0000256" key="7">
    <source>
        <dbReference type="ARBA" id="ARBA00023136"/>
    </source>
</evidence>
<dbReference type="PANTHER" id="PTHR34975">
    <property type="entry name" value="SPORE GERMINATION PROTEIN A2"/>
    <property type="match status" value="1"/>
</dbReference>
<keyword evidence="3" id="KW-0813">Transport</keyword>
<comment type="caution">
    <text evidence="9">The sequence shown here is derived from an EMBL/GenBank/DDBJ whole genome shotgun (WGS) entry which is preliminary data.</text>
</comment>
<name>A0A6I4VN33_9BACL</name>
<feature type="transmembrane region" description="Helical" evidence="8">
    <location>
        <begin position="146"/>
        <end position="165"/>
    </location>
</feature>
<keyword evidence="6 8" id="KW-1133">Transmembrane helix</keyword>
<reference evidence="9 10" key="1">
    <citation type="submission" date="2019-12" db="EMBL/GenBank/DDBJ databases">
        <title>Whole-genome analyses of novel actinobacteria.</title>
        <authorList>
            <person name="Sahin N."/>
            <person name="Saygin H."/>
        </authorList>
    </citation>
    <scope>NUCLEOTIDE SEQUENCE [LARGE SCALE GENOMIC DNA]</scope>
    <source>
        <strain evidence="9 10">KC615</strain>
    </source>
</reference>
<sequence length="204" mass="23161">MNDRAQISAFQLIVLLFVFIVGDEIAIIPLIQAVDAKQNGWIVGLISLLVGLCIILFVYYPLSRIYPQKTFVEYSEQILGKWAGKIVIFLFVLYSFYYAALSMRYTGDFVTSQILPRTPSIAIYILFAVVIVMGVSLGFETIARSFELLYIFILLAIIILTISFISVADIRNLEPVFFEGGFQKIMRGSITFISLPFVELFFFL</sequence>